<dbReference type="EMBL" id="WNWQ01000317">
    <property type="protein sequence ID" value="KAE9970677.1"/>
    <property type="molecule type" value="Genomic_DNA"/>
</dbReference>
<name>A0A8H3YUT0_VENIN</name>
<reference evidence="2 3" key="1">
    <citation type="submission" date="2019-11" db="EMBL/GenBank/DDBJ databases">
        <title>Venturia inaequalis Genome Resource.</title>
        <authorList>
            <person name="Lichtner F.J."/>
        </authorList>
    </citation>
    <scope>NUCLEOTIDE SEQUENCE [LARGE SCALE GENOMIC DNA]</scope>
    <source>
        <strain evidence="2">Bline_iso_100314</strain>
    </source>
</reference>
<feature type="compositionally biased region" description="Polar residues" evidence="1">
    <location>
        <begin position="434"/>
        <end position="446"/>
    </location>
</feature>
<dbReference type="AlphaFoldDB" id="A0A8H3YUT0"/>
<feature type="compositionally biased region" description="Polar residues" evidence="1">
    <location>
        <begin position="29"/>
        <end position="43"/>
    </location>
</feature>
<feature type="region of interest" description="Disordered" evidence="1">
    <location>
        <begin position="475"/>
        <end position="496"/>
    </location>
</feature>
<proteinExistence type="predicted"/>
<feature type="compositionally biased region" description="Polar residues" evidence="1">
    <location>
        <begin position="343"/>
        <end position="352"/>
    </location>
</feature>
<protein>
    <submittedName>
        <fullName evidence="2">Uncharacterized protein</fullName>
    </submittedName>
</protein>
<sequence length="536" mass="58010">MDPIRNHDGSPGDSTAAVRPRTDVPSPEPTLSSANSASPTGTSFHDAPITPLNATSFITDETKSTHSRGDSWASFSHELLYEFPISLGMAATIQEPREEPTTTARARKNSIPLPKSGATLDMAFFLKNASPNADGKAVVLKDKVNLKRMGLGIFKKKREEDASNQKAVYNSPPHDRAEPKVTQQDAYGTETIDNWISTFSTSNQEDGLDSPTSKGISILYNTPSDSSKRNSYMIPAGTLPWSAEDSGFKLTVDNALQQETQREEESKIPLALGSNPPSSPNQHKRSISIPIPGYDRQITCTFDDDSLEQLIEAACESPKDKMDRRAAGLMSRQWSGKSIVEAEQTSASNSSVKDSKALPCLPSEANESANNNNPTASSMLQMWRQRDAATTGSVKATYVPRSRRTTMIKSFQDLGHQDDEHEEDSQTGAHKDSTPPSTARSSQIQGSAASTSTTNRNSMALSQVMLVAEQMPVPRGRHVNKPAPLLLRSRPGGKTKTIAVREGDLETDYVSVQMTIPTPHSVSAPDSVHGAATSRS</sequence>
<feature type="region of interest" description="Disordered" evidence="1">
    <location>
        <begin position="517"/>
        <end position="536"/>
    </location>
</feature>
<feature type="region of interest" description="Disordered" evidence="1">
    <location>
        <begin position="413"/>
        <end position="456"/>
    </location>
</feature>
<feature type="region of interest" description="Disordered" evidence="1">
    <location>
        <begin position="1"/>
        <end position="49"/>
    </location>
</feature>
<feature type="compositionally biased region" description="Basic and acidic residues" evidence="1">
    <location>
        <begin position="1"/>
        <end position="10"/>
    </location>
</feature>
<feature type="region of interest" description="Disordered" evidence="1">
    <location>
        <begin position="340"/>
        <end position="375"/>
    </location>
</feature>
<organism evidence="2 3">
    <name type="scientific">Venturia inaequalis</name>
    <name type="common">Apple scab fungus</name>
    <dbReference type="NCBI Taxonomy" id="5025"/>
    <lineage>
        <taxon>Eukaryota</taxon>
        <taxon>Fungi</taxon>
        <taxon>Dikarya</taxon>
        <taxon>Ascomycota</taxon>
        <taxon>Pezizomycotina</taxon>
        <taxon>Dothideomycetes</taxon>
        <taxon>Pleosporomycetidae</taxon>
        <taxon>Venturiales</taxon>
        <taxon>Venturiaceae</taxon>
        <taxon>Venturia</taxon>
    </lineage>
</organism>
<feature type="compositionally biased region" description="Low complexity" evidence="1">
    <location>
        <begin position="362"/>
        <end position="374"/>
    </location>
</feature>
<evidence type="ECO:0000313" key="3">
    <source>
        <dbReference type="Proteomes" id="UP000433883"/>
    </source>
</evidence>
<evidence type="ECO:0000313" key="2">
    <source>
        <dbReference type="EMBL" id="KAE9970677.1"/>
    </source>
</evidence>
<gene>
    <name evidence="2" type="ORF">BLS_004788</name>
</gene>
<dbReference type="Proteomes" id="UP000433883">
    <property type="component" value="Unassembled WGS sequence"/>
</dbReference>
<accession>A0A8H3YUT0</accession>
<comment type="caution">
    <text evidence="2">The sequence shown here is derived from an EMBL/GenBank/DDBJ whole genome shotgun (WGS) entry which is preliminary data.</text>
</comment>
<feature type="region of interest" description="Disordered" evidence="1">
    <location>
        <begin position="258"/>
        <end position="289"/>
    </location>
</feature>
<feature type="region of interest" description="Disordered" evidence="1">
    <location>
        <begin position="161"/>
        <end position="180"/>
    </location>
</feature>
<evidence type="ECO:0000256" key="1">
    <source>
        <dbReference type="SAM" id="MobiDB-lite"/>
    </source>
</evidence>